<sequence>MYVANSSLDFDMAASYIIKFLSITSEPASIVITGRGREMEKLSNLPQNHKGDLVLKHHKVSDADNKVVLSEFVNQEMLEIDDLSRLKNVLDGSKTGFCFAKKGSNENSLEADVDLSVQSLRGCFVHRTVSLNSRIFHCHVDSKWLFISSS</sequence>
<dbReference type="AlphaFoldDB" id="A0A3Q7H6T4"/>
<protein>
    <submittedName>
        <fullName evidence="1">Uncharacterized protein</fullName>
    </submittedName>
</protein>
<organism evidence="1">
    <name type="scientific">Solanum lycopersicum</name>
    <name type="common">Tomato</name>
    <name type="synonym">Lycopersicon esculentum</name>
    <dbReference type="NCBI Taxonomy" id="4081"/>
    <lineage>
        <taxon>Eukaryota</taxon>
        <taxon>Viridiplantae</taxon>
        <taxon>Streptophyta</taxon>
        <taxon>Embryophyta</taxon>
        <taxon>Tracheophyta</taxon>
        <taxon>Spermatophyta</taxon>
        <taxon>Magnoliopsida</taxon>
        <taxon>eudicotyledons</taxon>
        <taxon>Gunneridae</taxon>
        <taxon>Pentapetalae</taxon>
        <taxon>asterids</taxon>
        <taxon>lamiids</taxon>
        <taxon>Solanales</taxon>
        <taxon>Solanaceae</taxon>
        <taxon>Solanoideae</taxon>
        <taxon>Solaneae</taxon>
        <taxon>Solanum</taxon>
        <taxon>Solanum subgen. Lycopersicon</taxon>
    </lineage>
</organism>
<accession>A0A3Q7H6T4</accession>
<evidence type="ECO:0000313" key="2">
    <source>
        <dbReference type="Proteomes" id="UP000004994"/>
    </source>
</evidence>
<reference evidence="1" key="1">
    <citation type="journal article" date="2012" name="Nature">
        <title>The tomato genome sequence provides insights into fleshy fruit evolution.</title>
        <authorList>
            <consortium name="Tomato Genome Consortium"/>
        </authorList>
    </citation>
    <scope>NUCLEOTIDE SEQUENCE [LARGE SCALE GENOMIC DNA]</scope>
    <source>
        <strain evidence="1">cv. Heinz 1706</strain>
    </source>
</reference>
<name>A0A3Q7H6T4_SOLLC</name>
<reference evidence="1" key="2">
    <citation type="submission" date="2019-01" db="UniProtKB">
        <authorList>
            <consortium name="EnsemblPlants"/>
        </authorList>
    </citation>
    <scope>IDENTIFICATION</scope>
    <source>
        <strain evidence="1">cv. Heinz 1706</strain>
    </source>
</reference>
<keyword evidence="2" id="KW-1185">Reference proteome</keyword>
<proteinExistence type="predicted"/>
<evidence type="ECO:0000313" key="1">
    <source>
        <dbReference type="EnsemblPlants" id="Solyc07g007015.1.1"/>
    </source>
</evidence>
<dbReference type="EnsemblPlants" id="Solyc07g007015.1.1">
    <property type="protein sequence ID" value="Solyc07g007015.1.1"/>
    <property type="gene ID" value="Solyc07g007015.1"/>
</dbReference>
<dbReference type="InParanoid" id="A0A3Q7H6T4"/>
<dbReference type="Proteomes" id="UP000004994">
    <property type="component" value="Chromosome 7"/>
</dbReference>
<dbReference type="Gramene" id="Solyc07g007015.1.1">
    <property type="protein sequence ID" value="Solyc07g007015.1.1"/>
    <property type="gene ID" value="Solyc07g007015.1"/>
</dbReference>